<evidence type="ECO:0000256" key="1">
    <source>
        <dbReference type="SAM" id="MobiDB-lite"/>
    </source>
</evidence>
<keyword evidence="3" id="KW-1185">Reference proteome</keyword>
<name>A0ABD3H472_9MARC</name>
<comment type="caution">
    <text evidence="2">The sequence shown here is derived from an EMBL/GenBank/DDBJ whole genome shotgun (WGS) entry which is preliminary data.</text>
</comment>
<evidence type="ECO:0000313" key="2">
    <source>
        <dbReference type="EMBL" id="KAL3686063.1"/>
    </source>
</evidence>
<reference evidence="2 3" key="1">
    <citation type="submission" date="2024-09" db="EMBL/GenBank/DDBJ databases">
        <title>Chromosome-scale assembly of Riccia sorocarpa.</title>
        <authorList>
            <person name="Paukszto L."/>
        </authorList>
    </citation>
    <scope>NUCLEOTIDE SEQUENCE [LARGE SCALE GENOMIC DNA]</scope>
    <source>
        <strain evidence="2">LP-2024</strain>
        <tissue evidence="2">Aerial parts of the thallus</tissue>
    </source>
</reference>
<evidence type="ECO:0000313" key="3">
    <source>
        <dbReference type="Proteomes" id="UP001633002"/>
    </source>
</evidence>
<protein>
    <submittedName>
        <fullName evidence="2">Uncharacterized protein</fullName>
    </submittedName>
</protein>
<dbReference type="Proteomes" id="UP001633002">
    <property type="component" value="Unassembled WGS sequence"/>
</dbReference>
<gene>
    <name evidence="2" type="ORF">R1sor_004085</name>
</gene>
<feature type="compositionally biased region" description="Polar residues" evidence="1">
    <location>
        <begin position="76"/>
        <end position="89"/>
    </location>
</feature>
<accession>A0ABD3H472</accession>
<feature type="region of interest" description="Disordered" evidence="1">
    <location>
        <begin position="76"/>
        <end position="108"/>
    </location>
</feature>
<feature type="region of interest" description="Disordered" evidence="1">
    <location>
        <begin position="1"/>
        <end position="47"/>
    </location>
</feature>
<sequence length="140" mass="15572">MDAVSVNNRTAQGESDLETVALSRRGGMSGAVDRSLEEENKENSPMLLHTSVQEGTILRPFPRLPLHDITHLFSFNSRGQSKENASGTAGVTDRRHRRSAESALPSKKRKICNMESDIRHGLLKPEPKCKRASSCLRSFR</sequence>
<proteinExistence type="predicted"/>
<dbReference type="EMBL" id="JBJQOH010000006">
    <property type="protein sequence ID" value="KAL3686063.1"/>
    <property type="molecule type" value="Genomic_DNA"/>
</dbReference>
<organism evidence="2 3">
    <name type="scientific">Riccia sorocarpa</name>
    <dbReference type="NCBI Taxonomy" id="122646"/>
    <lineage>
        <taxon>Eukaryota</taxon>
        <taxon>Viridiplantae</taxon>
        <taxon>Streptophyta</taxon>
        <taxon>Embryophyta</taxon>
        <taxon>Marchantiophyta</taxon>
        <taxon>Marchantiopsida</taxon>
        <taxon>Marchantiidae</taxon>
        <taxon>Marchantiales</taxon>
        <taxon>Ricciaceae</taxon>
        <taxon>Riccia</taxon>
    </lineage>
</organism>
<feature type="compositionally biased region" description="Polar residues" evidence="1">
    <location>
        <begin position="1"/>
        <end position="13"/>
    </location>
</feature>
<dbReference type="AlphaFoldDB" id="A0ABD3H472"/>